<sequence length="195" mass="22259">MNERTIDVSGYGLFCLSIEAFTFFLRKHKIRTKKLNNFLDKNRHLLEEAMREGYLLPIATINSIGYIIDLGETDEIEVFSSGWQEVLALDNCNMMVGSDAAVWVGSLDSLDAWNSKEYEGRANRSYQTLDGETLYSAQKFNVYPAKYKVRIVGFKRKRALPYPVANFGFAFSLTETESFDTFTNPLVEDVNIAKM</sequence>
<dbReference type="Proteomes" id="UP000831785">
    <property type="component" value="Chromosome"/>
</dbReference>
<proteinExistence type="predicted"/>
<evidence type="ECO:0000313" key="2">
    <source>
        <dbReference type="Proteomes" id="UP000831785"/>
    </source>
</evidence>
<protein>
    <submittedName>
        <fullName evidence="1">Uncharacterized protein</fullName>
    </submittedName>
</protein>
<organism evidence="1 2">
    <name type="scientific">Hymenobacter cellulosivorans</name>
    <dbReference type="NCBI Taxonomy" id="2932249"/>
    <lineage>
        <taxon>Bacteria</taxon>
        <taxon>Pseudomonadati</taxon>
        <taxon>Bacteroidota</taxon>
        <taxon>Cytophagia</taxon>
        <taxon>Cytophagales</taxon>
        <taxon>Hymenobacteraceae</taxon>
        <taxon>Hymenobacter</taxon>
    </lineage>
</organism>
<keyword evidence="2" id="KW-1185">Reference proteome</keyword>
<name>A0ABY4FHQ7_9BACT</name>
<dbReference type="EMBL" id="CP095049">
    <property type="protein sequence ID" value="UOQ55548.1"/>
    <property type="molecule type" value="Genomic_DNA"/>
</dbReference>
<dbReference type="RefSeq" id="WP_244724579.1">
    <property type="nucleotide sequence ID" value="NZ_CP095049.1"/>
</dbReference>
<reference evidence="1 2" key="1">
    <citation type="submission" date="2022-04" db="EMBL/GenBank/DDBJ databases">
        <title>Hymenobacter sp. isolated from the air.</title>
        <authorList>
            <person name="Won M."/>
            <person name="Lee C.-M."/>
            <person name="Woen H.-Y."/>
            <person name="Kwon S.-W."/>
        </authorList>
    </citation>
    <scope>NUCLEOTIDE SEQUENCE [LARGE SCALE GENOMIC DNA]</scope>
    <source>
        <strain evidence="2">5116 S-27</strain>
    </source>
</reference>
<accession>A0ABY4FHQ7</accession>
<gene>
    <name evidence="1" type="ORF">MUN80_12490</name>
</gene>
<evidence type="ECO:0000313" key="1">
    <source>
        <dbReference type="EMBL" id="UOQ55548.1"/>
    </source>
</evidence>